<evidence type="ECO:0000313" key="5">
    <source>
        <dbReference type="EMBL" id="CEJ88946.1"/>
    </source>
</evidence>
<evidence type="ECO:0000256" key="1">
    <source>
        <dbReference type="ARBA" id="ARBA00001255"/>
    </source>
</evidence>
<evidence type="ECO:0000256" key="3">
    <source>
        <dbReference type="ARBA" id="ARBA00023277"/>
    </source>
</evidence>
<keyword evidence="3" id="KW-0119">Carbohydrate metabolism</keyword>
<dbReference type="Pfam" id="PF05691">
    <property type="entry name" value="Raffinose_syn"/>
    <property type="match status" value="1"/>
</dbReference>
<comment type="catalytic activity">
    <reaction evidence="4">
        <text>alpha-D-galactosyl-(1-&gt;3)-1D-myo-inositol + sucrose = raffinose + myo-inositol</text>
        <dbReference type="Rhea" id="RHEA:20161"/>
        <dbReference type="ChEBI" id="CHEBI:16634"/>
        <dbReference type="ChEBI" id="CHEBI:17268"/>
        <dbReference type="ChEBI" id="CHEBI:17505"/>
        <dbReference type="ChEBI" id="CHEBI:17992"/>
        <dbReference type="EC" id="2.4.1.82"/>
    </reaction>
</comment>
<evidence type="ECO:0000256" key="4">
    <source>
        <dbReference type="ARBA" id="ARBA00049426"/>
    </source>
</evidence>
<name>A0A0A1T2P5_9HYPO</name>
<proteinExistence type="inferred from homology"/>
<dbReference type="PANTHER" id="PTHR31268">
    <property type="match status" value="1"/>
</dbReference>
<comment type="catalytic activity">
    <reaction evidence="1">
        <text>Hydrolysis of terminal, non-reducing alpha-D-galactose residues in alpha-D-galactosides, including galactose oligosaccharides, galactomannans and galactolipids.</text>
        <dbReference type="EC" id="3.2.1.22"/>
    </reaction>
</comment>
<dbReference type="GO" id="GO:0047274">
    <property type="term" value="F:galactinol-sucrose galactosyltransferase activity"/>
    <property type="evidence" value="ECO:0007669"/>
    <property type="project" value="UniProtKB-EC"/>
</dbReference>
<dbReference type="GO" id="GO:0004557">
    <property type="term" value="F:alpha-galactosidase activity"/>
    <property type="evidence" value="ECO:0007669"/>
    <property type="project" value="UniProtKB-EC"/>
</dbReference>
<comment type="similarity">
    <text evidence="2">Belongs to the glycosyl hydrolases 36 family.</text>
</comment>
<dbReference type="Gene3D" id="3.20.20.70">
    <property type="entry name" value="Aldolase class I"/>
    <property type="match status" value="1"/>
</dbReference>
<dbReference type="InterPro" id="IPR013785">
    <property type="entry name" value="Aldolase_TIM"/>
</dbReference>
<protein>
    <submittedName>
        <fullName evidence="5">Uncharacterized protein</fullName>
    </submittedName>
</protein>
<gene>
    <name evidence="5" type="ORF">VHEMI04937</name>
</gene>
<dbReference type="HOGENOM" id="CLU_006630_0_0_1"/>
<dbReference type="AlphaFoldDB" id="A0A0A1T2P5"/>
<reference evidence="5 6" key="1">
    <citation type="journal article" date="2015" name="Genome Announc.">
        <title>Draft Genome Sequence and Gene Annotation of the Entomopathogenic Fungus Verticillium hemipterigenum.</title>
        <authorList>
            <person name="Horn F."/>
            <person name="Habel A."/>
            <person name="Scharf D.H."/>
            <person name="Dworschak J."/>
            <person name="Brakhage A.A."/>
            <person name="Guthke R."/>
            <person name="Hertweck C."/>
            <person name="Linde J."/>
        </authorList>
    </citation>
    <scope>NUCLEOTIDE SEQUENCE [LARGE SCALE GENOMIC DNA]</scope>
</reference>
<dbReference type="STRING" id="1531966.A0A0A1T2P5"/>
<dbReference type="InterPro" id="IPR008811">
    <property type="entry name" value="Glycosyl_hydrolases_36"/>
</dbReference>
<dbReference type="InterPro" id="IPR017853">
    <property type="entry name" value="GH"/>
</dbReference>
<accession>A0A0A1T2P5</accession>
<keyword evidence="6" id="KW-1185">Reference proteome</keyword>
<organism evidence="5 6">
    <name type="scientific">[Torrubiella] hemipterigena</name>
    <dbReference type="NCBI Taxonomy" id="1531966"/>
    <lineage>
        <taxon>Eukaryota</taxon>
        <taxon>Fungi</taxon>
        <taxon>Dikarya</taxon>
        <taxon>Ascomycota</taxon>
        <taxon>Pezizomycotina</taxon>
        <taxon>Sordariomycetes</taxon>
        <taxon>Hypocreomycetidae</taxon>
        <taxon>Hypocreales</taxon>
        <taxon>Clavicipitaceae</taxon>
        <taxon>Clavicipitaceae incertae sedis</taxon>
        <taxon>'Torrubiella' clade</taxon>
    </lineage>
</organism>
<dbReference type="SUPFAM" id="SSF51445">
    <property type="entry name" value="(Trans)glycosidases"/>
    <property type="match status" value="1"/>
</dbReference>
<evidence type="ECO:0000256" key="2">
    <source>
        <dbReference type="ARBA" id="ARBA00007240"/>
    </source>
</evidence>
<dbReference type="PANTHER" id="PTHR31268:SF32">
    <property type="entry name" value="GALACTINOL--SUCROSE GALACTOSYLTRANSFERASE 2-RELATED"/>
    <property type="match status" value="1"/>
</dbReference>
<dbReference type="Proteomes" id="UP000039046">
    <property type="component" value="Unassembled WGS sequence"/>
</dbReference>
<dbReference type="OrthoDB" id="4664297at2759"/>
<sequence length="852" mass="94472">MRIRLQTYPPLGDITIVNRNKIPFRIILDVPYRWRDEPWEAVLWHSTGGQDWHGTPLSQLDDITSPLSIHNSDPATTRLHFGADIYLHSKFQFTVKFRHGIQGTWVWAKEALGHEDGQLIELTMDHMSDSIKDVIPDLESSWKPTSLLSQAPRTRLWSIEHDIGAARNDKPSTQAIKIGTPWGSFVRWFAIVRQSAMWLGPRQGSSDFHLDKDAIVGSFIGPSGRHLVFLAVSGLNHVNSVLRSSGGNILSAQGQNDGLSNGKVVILISEGSSFEGCIASVMYHARRLIQPYFTESSELAIESPLDDNVSHLSMEKWYDSLGYCTWNSLGQHLSESKILTALKMLKDDGVPVSTLIIDDNWQSIDYQQQSSQPGWMKFEADERNFPGGLSQTTSKIRKLCPDIKDIMVWHTILGYWGGISPHGSLAQSYNTVELEQDDGSRITVISGEDVSRFYDDFYRFLVQSGVDGTKTDAQVMMDQWTSSSARRQLTDTYLSAWTVSSLRYMGLKTISCMSQFPHALFASQMPLNRSSMVVRNSDDYFPDIPASHTWHVWANAHNAIFTQYLNVVPDWDMFQTQHPFGGFHAAARCISGGPIYITDKPGHHNLKLINEITGKKPLGGSIILRPDVAGKSISAYATYQGKSALKVGSYHGKWGTGSPLLGIFNMVTEPLVELVPLSAFSGVVPGTSYIVRSHQSSRVTSPLSITDSDPLITISLDGHGYDILSAFPVTTFTGRHFQHLTIANMGVLGKMTGCAAIVSNSIRLLTNGNVLIETQLRVLGTLGLYISDLPSMNLLDDFMVMILEEPVPIETVSISNDNTRVVEIDTDAAWAAIPEGSRGWGSDLRVKIIFPS</sequence>
<dbReference type="EMBL" id="CDHN01000002">
    <property type="protein sequence ID" value="CEJ88946.1"/>
    <property type="molecule type" value="Genomic_DNA"/>
</dbReference>
<evidence type="ECO:0000313" key="6">
    <source>
        <dbReference type="Proteomes" id="UP000039046"/>
    </source>
</evidence>